<keyword evidence="1" id="KW-0472">Membrane</keyword>
<evidence type="ECO:0000313" key="3">
    <source>
        <dbReference type="Proteomes" id="UP001595909"/>
    </source>
</evidence>
<sequence>MSSSDLLIVGLLALAGFLVGGVVSFWSRSKVGAVVCAVLAVLALGAAVLRLVPGA</sequence>
<gene>
    <name evidence="2" type="ORF">ACFPEL_02080</name>
</gene>
<organism evidence="2 3">
    <name type="scientific">Actinomycetospora chibensis</name>
    <dbReference type="NCBI Taxonomy" id="663606"/>
    <lineage>
        <taxon>Bacteria</taxon>
        <taxon>Bacillati</taxon>
        <taxon>Actinomycetota</taxon>
        <taxon>Actinomycetes</taxon>
        <taxon>Pseudonocardiales</taxon>
        <taxon>Pseudonocardiaceae</taxon>
        <taxon>Actinomycetospora</taxon>
    </lineage>
</organism>
<evidence type="ECO:0000256" key="1">
    <source>
        <dbReference type="SAM" id="Phobius"/>
    </source>
</evidence>
<protein>
    <recommendedName>
        <fullName evidence="4">Amidotransferase</fullName>
    </recommendedName>
</protein>
<dbReference type="RefSeq" id="WP_274186803.1">
    <property type="nucleotide sequence ID" value="NZ_BAABHN010000003.1"/>
</dbReference>
<name>A0ABV9RCT5_9PSEU</name>
<feature type="transmembrane region" description="Helical" evidence="1">
    <location>
        <begin position="6"/>
        <end position="26"/>
    </location>
</feature>
<dbReference type="EMBL" id="JBHSIM010000003">
    <property type="protein sequence ID" value="MFC4831187.1"/>
    <property type="molecule type" value="Genomic_DNA"/>
</dbReference>
<evidence type="ECO:0008006" key="4">
    <source>
        <dbReference type="Google" id="ProtNLM"/>
    </source>
</evidence>
<comment type="caution">
    <text evidence="2">The sequence shown here is derived from an EMBL/GenBank/DDBJ whole genome shotgun (WGS) entry which is preliminary data.</text>
</comment>
<keyword evidence="3" id="KW-1185">Reference proteome</keyword>
<accession>A0ABV9RCT5</accession>
<keyword evidence="1" id="KW-1133">Transmembrane helix</keyword>
<evidence type="ECO:0000313" key="2">
    <source>
        <dbReference type="EMBL" id="MFC4831187.1"/>
    </source>
</evidence>
<dbReference type="Proteomes" id="UP001595909">
    <property type="component" value="Unassembled WGS sequence"/>
</dbReference>
<reference evidence="3" key="1">
    <citation type="journal article" date="2019" name="Int. J. Syst. Evol. Microbiol.">
        <title>The Global Catalogue of Microorganisms (GCM) 10K type strain sequencing project: providing services to taxonomists for standard genome sequencing and annotation.</title>
        <authorList>
            <consortium name="The Broad Institute Genomics Platform"/>
            <consortium name="The Broad Institute Genome Sequencing Center for Infectious Disease"/>
            <person name="Wu L."/>
            <person name="Ma J."/>
        </authorList>
    </citation>
    <scope>NUCLEOTIDE SEQUENCE [LARGE SCALE GENOMIC DNA]</scope>
    <source>
        <strain evidence="3">CCUG 50347</strain>
    </source>
</reference>
<keyword evidence="1" id="KW-0812">Transmembrane</keyword>
<feature type="transmembrane region" description="Helical" evidence="1">
    <location>
        <begin position="33"/>
        <end position="52"/>
    </location>
</feature>
<proteinExistence type="predicted"/>